<evidence type="ECO:0000313" key="4">
    <source>
        <dbReference type="EMBL" id="PWY99178.1"/>
    </source>
</evidence>
<dbReference type="GO" id="GO:0000785">
    <property type="term" value="C:chromatin"/>
    <property type="evidence" value="ECO:0007669"/>
    <property type="project" value="TreeGrafter"/>
</dbReference>
<sequence>MAPPTSTPSGSSSIRLCTVAQPLPQYHLLEIPSDLVPLFDATNSANKTTANADERDTDEKGPSKRRKLERLTIKGRYDDQAVLTTDTQTFALRSVSQSNSLLLCNIAADPSSTSSSSGSAPVLLLKSNVTDTLELHPVVPRLERLVGLLRASRYEGEDAVPQPGMRMYTLKQVRSIVQASPVELDRGMDQHHIVQLDGYVRQISPAHVEAILQATIAWLDLNAYLAERVPLRETLDALHSTHGLRRDVVSPVLSRFFGQPVKGDESKSKNTDSAKDADVDVVVSIDVEKVVKFMGVQQLRSTARIPTSLSQFLDAWQKACLSETFSSVATLSLLEGQHILHPAPTPTQNLYPSPSSVQIQYYSAAELPTEPAPRFQDLFLTRPSWLAQHLHPFIQDLALDAKKKDALLLKFCRSSKAKVLDWELTDQDKLRFNREKKLLGDDGKPKQVWREVTMYSARVKY</sequence>
<evidence type="ECO:0000256" key="1">
    <source>
        <dbReference type="ARBA" id="ARBA00007017"/>
    </source>
</evidence>
<dbReference type="Proteomes" id="UP000246740">
    <property type="component" value="Unassembled WGS sequence"/>
</dbReference>
<dbReference type="STRING" id="1882483.A0A317XP51"/>
<feature type="compositionally biased region" description="Basic and acidic residues" evidence="3">
    <location>
        <begin position="52"/>
        <end position="62"/>
    </location>
</feature>
<organism evidence="4 5">
    <name type="scientific">Testicularia cyperi</name>
    <dbReference type="NCBI Taxonomy" id="1882483"/>
    <lineage>
        <taxon>Eukaryota</taxon>
        <taxon>Fungi</taxon>
        <taxon>Dikarya</taxon>
        <taxon>Basidiomycota</taxon>
        <taxon>Ustilaginomycotina</taxon>
        <taxon>Ustilaginomycetes</taxon>
        <taxon>Ustilaginales</taxon>
        <taxon>Anthracoideaceae</taxon>
        <taxon>Testicularia</taxon>
    </lineage>
</organism>
<protein>
    <recommendedName>
        <fullName evidence="6">Sister chromatid cohesion protein Dcc1</fullName>
    </recommendedName>
</protein>
<keyword evidence="5" id="KW-1185">Reference proteome</keyword>
<evidence type="ECO:0008006" key="6">
    <source>
        <dbReference type="Google" id="ProtNLM"/>
    </source>
</evidence>
<evidence type="ECO:0000313" key="5">
    <source>
        <dbReference type="Proteomes" id="UP000246740"/>
    </source>
</evidence>
<keyword evidence="2" id="KW-0235">DNA replication</keyword>
<dbReference type="GO" id="GO:0006260">
    <property type="term" value="P:DNA replication"/>
    <property type="evidence" value="ECO:0007669"/>
    <property type="project" value="UniProtKB-KW"/>
</dbReference>
<dbReference type="InterPro" id="IPR019128">
    <property type="entry name" value="Dcc1"/>
</dbReference>
<dbReference type="PANTHER" id="PTHR13395">
    <property type="entry name" value="SISTER CHROMATID COHESION PROTEIN DCC1-RELATED"/>
    <property type="match status" value="1"/>
</dbReference>
<feature type="region of interest" description="Disordered" evidence="3">
    <location>
        <begin position="46"/>
        <end position="68"/>
    </location>
</feature>
<dbReference type="GO" id="GO:0031390">
    <property type="term" value="C:Ctf18 RFC-like complex"/>
    <property type="evidence" value="ECO:0007669"/>
    <property type="project" value="InterPro"/>
</dbReference>
<dbReference type="GO" id="GO:0034088">
    <property type="term" value="P:maintenance of mitotic sister chromatid cohesion"/>
    <property type="evidence" value="ECO:0007669"/>
    <property type="project" value="TreeGrafter"/>
</dbReference>
<dbReference type="OrthoDB" id="276989at2759"/>
<name>A0A317XP51_9BASI</name>
<dbReference type="FunCoup" id="A0A317XP51">
    <property type="interactions" value="239"/>
</dbReference>
<dbReference type="InParanoid" id="A0A317XP51"/>
<accession>A0A317XP51</accession>
<evidence type="ECO:0000256" key="2">
    <source>
        <dbReference type="ARBA" id="ARBA00022705"/>
    </source>
</evidence>
<dbReference type="AlphaFoldDB" id="A0A317XP51"/>
<dbReference type="EMBL" id="KZ819196">
    <property type="protein sequence ID" value="PWY99178.1"/>
    <property type="molecule type" value="Genomic_DNA"/>
</dbReference>
<reference evidence="4 5" key="1">
    <citation type="journal article" date="2018" name="Mol. Biol. Evol.">
        <title>Broad Genomic Sampling Reveals a Smut Pathogenic Ancestry of the Fungal Clade Ustilaginomycotina.</title>
        <authorList>
            <person name="Kijpornyongpan T."/>
            <person name="Mondo S.J."/>
            <person name="Barry K."/>
            <person name="Sandor L."/>
            <person name="Lee J."/>
            <person name="Lipzen A."/>
            <person name="Pangilinan J."/>
            <person name="LaButti K."/>
            <person name="Hainaut M."/>
            <person name="Henrissat B."/>
            <person name="Grigoriev I.V."/>
            <person name="Spatafora J.W."/>
            <person name="Aime M.C."/>
        </authorList>
    </citation>
    <scope>NUCLEOTIDE SEQUENCE [LARGE SCALE GENOMIC DNA]</scope>
    <source>
        <strain evidence="4 5">MCA 3645</strain>
    </source>
</reference>
<comment type="similarity">
    <text evidence="1">Belongs to the DCC1 family.</text>
</comment>
<dbReference type="PANTHER" id="PTHR13395:SF6">
    <property type="entry name" value="SISTER CHROMATID COHESION PROTEIN DCC1"/>
    <property type="match status" value="1"/>
</dbReference>
<gene>
    <name evidence="4" type="ORF">BCV70DRAFT_201385</name>
</gene>
<dbReference type="Pfam" id="PF09724">
    <property type="entry name" value="Dcc1"/>
    <property type="match status" value="1"/>
</dbReference>
<dbReference type="GO" id="GO:0000775">
    <property type="term" value="C:chromosome, centromeric region"/>
    <property type="evidence" value="ECO:0007669"/>
    <property type="project" value="TreeGrafter"/>
</dbReference>
<evidence type="ECO:0000256" key="3">
    <source>
        <dbReference type="SAM" id="MobiDB-lite"/>
    </source>
</evidence>
<proteinExistence type="inferred from homology"/>